<dbReference type="RefSeq" id="WP_044619483.1">
    <property type="nucleotide sequence ID" value="NZ_CP007142.1"/>
</dbReference>
<accession>A0A0C5VF13</accession>
<dbReference type="HOGENOM" id="CLU_2093401_0_0_6"/>
<reference evidence="1 2" key="1">
    <citation type="submission" date="2014-01" db="EMBL/GenBank/DDBJ databases">
        <title>Full genme sequencing of cellulolytic bacterium Gynuella sunshinyii YC6258T gen. nov., sp. nov.</title>
        <authorList>
            <person name="Khan H."/>
            <person name="Chung E.J."/>
            <person name="Chung Y.R."/>
        </authorList>
    </citation>
    <scope>NUCLEOTIDE SEQUENCE [LARGE SCALE GENOMIC DNA]</scope>
    <source>
        <strain evidence="1 2">YC6258</strain>
    </source>
</reference>
<dbReference type="KEGG" id="gsn:YC6258_05822"/>
<proteinExistence type="predicted"/>
<dbReference type="Proteomes" id="UP000032266">
    <property type="component" value="Chromosome"/>
</dbReference>
<gene>
    <name evidence="1" type="ORF">YC6258_05822</name>
</gene>
<protein>
    <submittedName>
        <fullName evidence="1">Uncharacterized protein</fullName>
    </submittedName>
</protein>
<sequence>MKLIELQHDEFSDAAIQEFWDRVSDINEKGVSLEFNSETATVVAHKVNWLSEGLAPAGVSLNAYEVMLKWDRLSENPKISDDEYEKLIQQEVSMIIQSIKSLKPSGIEVIGAAGIN</sequence>
<evidence type="ECO:0000313" key="2">
    <source>
        <dbReference type="Proteomes" id="UP000032266"/>
    </source>
</evidence>
<evidence type="ECO:0000313" key="1">
    <source>
        <dbReference type="EMBL" id="AJQ97850.1"/>
    </source>
</evidence>
<name>A0A0C5VF13_9GAMM</name>
<organism evidence="1 2">
    <name type="scientific">Gynuella sunshinyii YC6258</name>
    <dbReference type="NCBI Taxonomy" id="1445510"/>
    <lineage>
        <taxon>Bacteria</taxon>
        <taxon>Pseudomonadati</taxon>
        <taxon>Pseudomonadota</taxon>
        <taxon>Gammaproteobacteria</taxon>
        <taxon>Oceanospirillales</taxon>
        <taxon>Saccharospirillaceae</taxon>
        <taxon>Gynuella</taxon>
    </lineage>
</organism>
<dbReference type="AlphaFoldDB" id="A0A0C5VF13"/>
<keyword evidence="2" id="KW-1185">Reference proteome</keyword>
<dbReference type="EMBL" id="CP007142">
    <property type="protein sequence ID" value="AJQ97850.1"/>
    <property type="molecule type" value="Genomic_DNA"/>
</dbReference>